<protein>
    <submittedName>
        <fullName evidence="2">Uncharacterized protein</fullName>
    </submittedName>
</protein>
<gene>
    <name evidence="2" type="ORF">HORIV_33340</name>
</gene>
<evidence type="ECO:0000313" key="2">
    <source>
        <dbReference type="EMBL" id="BBI50913.1"/>
    </source>
</evidence>
<organism evidence="2 3">
    <name type="scientific">Vreelandella olivaria</name>
    <dbReference type="NCBI Taxonomy" id="390919"/>
    <lineage>
        <taxon>Bacteria</taxon>
        <taxon>Pseudomonadati</taxon>
        <taxon>Pseudomonadota</taxon>
        <taxon>Gammaproteobacteria</taxon>
        <taxon>Oceanospirillales</taxon>
        <taxon>Halomonadaceae</taxon>
        <taxon>Vreelandella</taxon>
    </lineage>
</organism>
<accession>A0ABM7GJS1</accession>
<evidence type="ECO:0000313" key="3">
    <source>
        <dbReference type="Proteomes" id="UP000289555"/>
    </source>
</evidence>
<dbReference type="Proteomes" id="UP000289555">
    <property type="component" value="Chromosome"/>
</dbReference>
<feature type="transmembrane region" description="Helical" evidence="1">
    <location>
        <begin position="41"/>
        <end position="59"/>
    </location>
</feature>
<proteinExistence type="predicted"/>
<keyword evidence="1" id="KW-0472">Membrane</keyword>
<name>A0ABM7GJS1_9GAMM</name>
<dbReference type="EMBL" id="AP019416">
    <property type="protein sequence ID" value="BBI50913.1"/>
    <property type="molecule type" value="Genomic_DNA"/>
</dbReference>
<reference evidence="3" key="1">
    <citation type="journal article" date="2019" name="Microbiol. Resour. Announc.">
        <title>Complete Genome Sequence of Halomonas olivaria, a Moderately Halophilic Bacterium Isolated from Olive Processing Effluents, Obtained by Nanopore Sequencing.</title>
        <authorList>
            <person name="Nagata S."/>
            <person name="Ii K.M."/>
            <person name="Tsukimi T."/>
            <person name="Miura M.C."/>
            <person name="Galipon J."/>
            <person name="Arakawa K."/>
        </authorList>
    </citation>
    <scope>NUCLEOTIDE SEQUENCE [LARGE SCALE GENOMIC DNA]</scope>
    <source>
        <strain evidence="3">TYRC17</strain>
    </source>
</reference>
<sequence>MALSALAEYGKAASDRHWFVCAAGCAGVANVLLWLPLWLALLHTAGAIALAVGLVWAWWRWRYQEADVYATTTHSPYNNVIAH</sequence>
<keyword evidence="1" id="KW-1133">Transmembrane helix</keyword>
<keyword evidence="3" id="KW-1185">Reference proteome</keyword>
<keyword evidence="1" id="KW-0812">Transmembrane</keyword>
<evidence type="ECO:0000256" key="1">
    <source>
        <dbReference type="SAM" id="Phobius"/>
    </source>
</evidence>